<keyword evidence="5" id="KW-1185">Reference proteome</keyword>
<feature type="region of interest" description="Disordered" evidence="3">
    <location>
        <begin position="105"/>
        <end position="162"/>
    </location>
</feature>
<keyword evidence="2" id="KW-0813">Transport</keyword>
<reference evidence="4 5" key="1">
    <citation type="journal article" date="2023" name="Life. Sci Alliance">
        <title>Evolutionary insights into 3D genome organization and epigenetic landscape of Vigna mungo.</title>
        <authorList>
            <person name="Junaid A."/>
            <person name="Singh B."/>
            <person name="Bhatia S."/>
        </authorList>
    </citation>
    <scope>NUCLEOTIDE SEQUENCE [LARGE SCALE GENOMIC DNA]</scope>
    <source>
        <strain evidence="4">Urdbean</strain>
    </source>
</reference>
<dbReference type="Proteomes" id="UP001374535">
    <property type="component" value="Chromosome 6"/>
</dbReference>
<evidence type="ECO:0000256" key="1">
    <source>
        <dbReference type="ARBA" id="ARBA00005814"/>
    </source>
</evidence>
<proteinExistence type="inferred from homology"/>
<evidence type="ECO:0000313" key="4">
    <source>
        <dbReference type="EMBL" id="WVZ08835.1"/>
    </source>
</evidence>
<sequence length="364" mass="40854">MRWIMKVVGVLKGDIHLDSFQKREPLCQSLLKNPSSLPPTDKLPYPHKGHHVVVNRNCIYTFSFRYLERTYPETAIREQSNSGVTAETQRFRWPLLPNGGTVAECPSVNSDGPETVKTPSNNGSLHRNMTVGASSLSRRQSSPLPPSFVVQRPPANRSVSSTPASTVMAPLLLAFLPTRRRSSSRLFPSTIFASIPTDHLRVSSSASVLSPSAGLACFLIPPSYRCFLKGNLELLLTVDHGNLELKVKPLAREGKKAQSVVKGGFFKYNEIEKVVTNVLAEMDMKDNVESKLENWHLRDISTEEKRRLTIGIEILTQPRVMFLDERISSFDSVIYITIQNDLRRVQKWFEKISKTITNVVQGLP</sequence>
<feature type="compositionally biased region" description="Polar residues" evidence="3">
    <location>
        <begin position="107"/>
        <end position="133"/>
    </location>
</feature>
<dbReference type="SUPFAM" id="SSF52540">
    <property type="entry name" value="P-loop containing nucleoside triphosphate hydrolases"/>
    <property type="match status" value="1"/>
</dbReference>
<evidence type="ECO:0000256" key="3">
    <source>
        <dbReference type="SAM" id="MobiDB-lite"/>
    </source>
</evidence>
<dbReference type="PANTHER" id="PTHR48042">
    <property type="entry name" value="ABC TRANSPORTER G FAMILY MEMBER 11"/>
    <property type="match status" value="1"/>
</dbReference>
<gene>
    <name evidence="4" type="ORF">V8G54_022181</name>
</gene>
<comment type="similarity">
    <text evidence="1">Belongs to the ABC transporter superfamily. ABCG family. Eye pigment precursor importer (TC 3.A.1.204) subfamily.</text>
</comment>
<dbReference type="PANTHER" id="PTHR48042:SF8">
    <property type="entry name" value="ABC-2 TYPE TRANSPORTER TRANSMEMBRANE DOMAIN-CONTAINING PROTEIN"/>
    <property type="match status" value="1"/>
</dbReference>
<accession>A0AAQ3NEI3</accession>
<dbReference type="Gene3D" id="3.40.50.300">
    <property type="entry name" value="P-loop containing nucleotide triphosphate hydrolases"/>
    <property type="match status" value="1"/>
</dbReference>
<evidence type="ECO:0000313" key="5">
    <source>
        <dbReference type="Proteomes" id="UP001374535"/>
    </source>
</evidence>
<evidence type="ECO:0000256" key="2">
    <source>
        <dbReference type="ARBA" id="ARBA00022448"/>
    </source>
</evidence>
<dbReference type="InterPro" id="IPR027417">
    <property type="entry name" value="P-loop_NTPase"/>
</dbReference>
<dbReference type="AlphaFoldDB" id="A0AAQ3NEI3"/>
<protein>
    <submittedName>
        <fullName evidence="4">Uncharacterized protein</fullName>
    </submittedName>
</protein>
<dbReference type="EMBL" id="CP144695">
    <property type="protein sequence ID" value="WVZ08835.1"/>
    <property type="molecule type" value="Genomic_DNA"/>
</dbReference>
<dbReference type="InterPro" id="IPR052215">
    <property type="entry name" value="Plant_ABCG"/>
</dbReference>
<organism evidence="4 5">
    <name type="scientific">Vigna mungo</name>
    <name type="common">Black gram</name>
    <name type="synonym">Phaseolus mungo</name>
    <dbReference type="NCBI Taxonomy" id="3915"/>
    <lineage>
        <taxon>Eukaryota</taxon>
        <taxon>Viridiplantae</taxon>
        <taxon>Streptophyta</taxon>
        <taxon>Embryophyta</taxon>
        <taxon>Tracheophyta</taxon>
        <taxon>Spermatophyta</taxon>
        <taxon>Magnoliopsida</taxon>
        <taxon>eudicotyledons</taxon>
        <taxon>Gunneridae</taxon>
        <taxon>Pentapetalae</taxon>
        <taxon>rosids</taxon>
        <taxon>fabids</taxon>
        <taxon>Fabales</taxon>
        <taxon>Fabaceae</taxon>
        <taxon>Papilionoideae</taxon>
        <taxon>50 kb inversion clade</taxon>
        <taxon>NPAAA clade</taxon>
        <taxon>indigoferoid/millettioid clade</taxon>
        <taxon>Phaseoleae</taxon>
        <taxon>Vigna</taxon>
    </lineage>
</organism>
<name>A0AAQ3NEI3_VIGMU</name>